<dbReference type="AlphaFoldDB" id="A0A2Z4JED0"/>
<protein>
    <submittedName>
        <fullName evidence="3">Uncharacterized protein</fullName>
    </submittedName>
</protein>
<keyword evidence="3" id="KW-0614">Plasmid</keyword>
<feature type="compositionally biased region" description="Pro residues" evidence="1">
    <location>
        <begin position="26"/>
        <end position="39"/>
    </location>
</feature>
<geneLocation type="plasmid" evidence="3 4">
    <name>unnamed1</name>
</geneLocation>
<proteinExistence type="predicted"/>
<feature type="region of interest" description="Disordered" evidence="1">
    <location>
        <begin position="67"/>
        <end position="108"/>
    </location>
</feature>
<sequence>MNQQYPQQPNQPQQQYPQQPGWGGPQQPPPYYGAPAPQPPKKRSFGKIAGLGCLGVIALFVVAGVAASGGDSDSTDTSNKDKAISANDNQKADEAKEEPAEESKTQAEQFQDCVAKTGTPTEKEAVKHVTKVTGADKRNDILDAPEVFTDFTGGLIGPHAGQGKLIASAFTSCYESDNGLVTVYDKDGEILANANY</sequence>
<feature type="compositionally biased region" description="Low complexity" evidence="1">
    <location>
        <begin position="1"/>
        <end position="20"/>
    </location>
</feature>
<gene>
    <name evidence="3" type="ORF">DN051_43735</name>
</gene>
<dbReference type="EMBL" id="CP030074">
    <property type="protein sequence ID" value="AWW43465.1"/>
    <property type="molecule type" value="Genomic_DNA"/>
</dbReference>
<feature type="transmembrane region" description="Helical" evidence="2">
    <location>
        <begin position="48"/>
        <end position="70"/>
    </location>
</feature>
<feature type="compositionally biased region" description="Basic and acidic residues" evidence="1">
    <location>
        <begin position="90"/>
        <end position="105"/>
    </location>
</feature>
<evidence type="ECO:0000256" key="2">
    <source>
        <dbReference type="SAM" id="Phobius"/>
    </source>
</evidence>
<keyword evidence="2" id="KW-0472">Membrane</keyword>
<keyword evidence="4" id="KW-1185">Reference proteome</keyword>
<accession>A0A2Z4JED0</accession>
<feature type="region of interest" description="Disordered" evidence="1">
    <location>
        <begin position="1"/>
        <end position="45"/>
    </location>
</feature>
<dbReference type="KEGG" id="scad:DN051_43735"/>
<dbReference type="Proteomes" id="UP000249616">
    <property type="component" value="Plasmid unnamed1"/>
</dbReference>
<evidence type="ECO:0000313" key="3">
    <source>
        <dbReference type="EMBL" id="AWW43465.1"/>
    </source>
</evidence>
<dbReference type="RefSeq" id="WP_112443265.1">
    <property type="nucleotide sequence ID" value="NZ_CP030074.1"/>
</dbReference>
<name>A0A2Z4JED0_9ACTN</name>
<dbReference type="SUPFAM" id="SSF81995">
    <property type="entry name" value="beta-sandwich domain of Sec23/24"/>
    <property type="match status" value="1"/>
</dbReference>
<organism evidence="3 4">
    <name type="scientific">Streptomyces cadmiisoli</name>
    <dbReference type="NCBI Taxonomy" id="2184053"/>
    <lineage>
        <taxon>Bacteria</taxon>
        <taxon>Bacillati</taxon>
        <taxon>Actinomycetota</taxon>
        <taxon>Actinomycetes</taxon>
        <taxon>Kitasatosporales</taxon>
        <taxon>Streptomycetaceae</taxon>
        <taxon>Streptomyces</taxon>
        <taxon>Streptomyces aurantiacus group</taxon>
    </lineage>
</organism>
<evidence type="ECO:0000313" key="4">
    <source>
        <dbReference type="Proteomes" id="UP000249616"/>
    </source>
</evidence>
<keyword evidence="2" id="KW-0812">Transmembrane</keyword>
<reference evidence="4" key="1">
    <citation type="submission" date="2018-06" db="EMBL/GenBank/DDBJ databases">
        <authorList>
            <person name="Li K."/>
        </authorList>
    </citation>
    <scope>NUCLEOTIDE SEQUENCE [LARGE SCALE GENOMIC DNA]</scope>
    <source>
        <strain evidence="4">ZFG47</strain>
        <plasmid evidence="4">unnamed1</plasmid>
    </source>
</reference>
<evidence type="ECO:0000256" key="1">
    <source>
        <dbReference type="SAM" id="MobiDB-lite"/>
    </source>
</evidence>
<keyword evidence="2" id="KW-1133">Transmembrane helix</keyword>
<feature type="compositionally biased region" description="Low complexity" evidence="1">
    <location>
        <begin position="67"/>
        <end position="77"/>
    </location>
</feature>